<evidence type="ECO:0000256" key="2">
    <source>
        <dbReference type="SAM" id="SignalP"/>
    </source>
</evidence>
<gene>
    <name evidence="4" type="ORF">SAMN04515673_102102</name>
</gene>
<reference evidence="4 5" key="1">
    <citation type="submission" date="2016-10" db="EMBL/GenBank/DDBJ databases">
        <authorList>
            <person name="de Groot N.N."/>
        </authorList>
    </citation>
    <scope>NUCLEOTIDE SEQUENCE [LARGE SCALE GENOMIC DNA]</scope>
    <source>
        <strain evidence="5">KMM 9023,NRIC 0796,JCM 17311,KCTC 23692</strain>
    </source>
</reference>
<dbReference type="AlphaFoldDB" id="A0A1I6D3W6"/>
<keyword evidence="5" id="KW-1185">Reference proteome</keyword>
<dbReference type="GO" id="GO:0030288">
    <property type="term" value="C:outer membrane-bounded periplasmic space"/>
    <property type="evidence" value="ECO:0007669"/>
    <property type="project" value="TreeGrafter"/>
</dbReference>
<dbReference type="Gene3D" id="2.60.450.10">
    <property type="entry name" value="Lipopolysaccharide (LPS) transport protein A like domain"/>
    <property type="match status" value="1"/>
</dbReference>
<evidence type="ECO:0000259" key="3">
    <source>
        <dbReference type="Pfam" id="PF03968"/>
    </source>
</evidence>
<name>A0A1I6D3W6_9RHOB</name>
<evidence type="ECO:0000313" key="5">
    <source>
        <dbReference type="Proteomes" id="UP000199302"/>
    </source>
</evidence>
<dbReference type="GO" id="GO:0015920">
    <property type="term" value="P:lipopolysaccharide transport"/>
    <property type="evidence" value="ECO:0007669"/>
    <property type="project" value="TreeGrafter"/>
</dbReference>
<dbReference type="InterPro" id="IPR052037">
    <property type="entry name" value="LPS_export_LptA"/>
</dbReference>
<keyword evidence="1 2" id="KW-0732">Signal</keyword>
<sequence>MRFRRLATLVFGAALFGGAALAQGTTIAFGTMERDADAPVEIVSDELSINDASDTAVFSGNVVIAQNDMRLAAPRVEVIYLADRSGIDRLIATGGVTMVSGDEAAEADRADYSVEAGTVLLTGNVLMTQGRSSLVSERATINLDDGTAQMDGRVRTILQTGEN</sequence>
<dbReference type="Pfam" id="PF03968">
    <property type="entry name" value="LptD_N"/>
    <property type="match status" value="1"/>
</dbReference>
<dbReference type="InterPro" id="IPR005653">
    <property type="entry name" value="OstA-like_N"/>
</dbReference>
<dbReference type="Proteomes" id="UP000199302">
    <property type="component" value="Unassembled WGS sequence"/>
</dbReference>
<accession>A0A1I6D3W6</accession>
<feature type="chain" id="PRO_5011630672" evidence="2">
    <location>
        <begin position="23"/>
        <end position="163"/>
    </location>
</feature>
<feature type="signal peptide" evidence="2">
    <location>
        <begin position="1"/>
        <end position="22"/>
    </location>
</feature>
<dbReference type="GO" id="GO:0017089">
    <property type="term" value="F:glycolipid transfer activity"/>
    <property type="evidence" value="ECO:0007669"/>
    <property type="project" value="TreeGrafter"/>
</dbReference>
<dbReference type="EMBL" id="FOYI01000002">
    <property type="protein sequence ID" value="SFR00174.1"/>
    <property type="molecule type" value="Genomic_DNA"/>
</dbReference>
<dbReference type="STRING" id="871652.SAMN04515673_102102"/>
<proteinExistence type="predicted"/>
<organism evidence="4 5">
    <name type="scientific">Poseidonocella sedimentorum</name>
    <dbReference type="NCBI Taxonomy" id="871652"/>
    <lineage>
        <taxon>Bacteria</taxon>
        <taxon>Pseudomonadati</taxon>
        <taxon>Pseudomonadota</taxon>
        <taxon>Alphaproteobacteria</taxon>
        <taxon>Rhodobacterales</taxon>
        <taxon>Roseobacteraceae</taxon>
        <taxon>Poseidonocella</taxon>
    </lineage>
</organism>
<protein>
    <submittedName>
        <fullName evidence="4">Lipopolysaccharide export system protein LptA</fullName>
    </submittedName>
</protein>
<evidence type="ECO:0000256" key="1">
    <source>
        <dbReference type="ARBA" id="ARBA00022729"/>
    </source>
</evidence>
<evidence type="ECO:0000313" key="4">
    <source>
        <dbReference type="EMBL" id="SFR00174.1"/>
    </source>
</evidence>
<dbReference type="PANTHER" id="PTHR36504:SF1">
    <property type="entry name" value="LIPOPOLYSACCHARIDE EXPORT SYSTEM PROTEIN LPTA"/>
    <property type="match status" value="1"/>
</dbReference>
<feature type="domain" description="Organic solvent tolerance-like N-terminal" evidence="3">
    <location>
        <begin position="41"/>
        <end position="146"/>
    </location>
</feature>
<dbReference type="PANTHER" id="PTHR36504">
    <property type="entry name" value="LIPOPOLYSACCHARIDE EXPORT SYSTEM PROTEIN LPTA"/>
    <property type="match status" value="1"/>
</dbReference>
<dbReference type="GO" id="GO:0009279">
    <property type="term" value="C:cell outer membrane"/>
    <property type="evidence" value="ECO:0007669"/>
    <property type="project" value="TreeGrafter"/>
</dbReference>